<evidence type="ECO:0000313" key="3">
    <source>
        <dbReference type="Proteomes" id="UP001330184"/>
    </source>
</evidence>
<evidence type="ECO:0000313" key="2">
    <source>
        <dbReference type="EMBL" id="BDW91233.1"/>
    </source>
</evidence>
<dbReference type="AlphaFoldDB" id="A0AA48KLV8"/>
<evidence type="ECO:0008006" key="4">
    <source>
        <dbReference type="Google" id="ProtNLM"/>
    </source>
</evidence>
<sequence length="151" mass="17710">MTLTMNKRTLIFSTLLLVTMAMHAQGPIWERVKTLKVAFITERIDLTSEEAQQFWPVYNEHEETLERIRKKERFELFSNISNAQNLTNSESETLLDNIMALQQEKLKAEESFLLKMRKIIPAQKVLLLLKAEEDFKKQMIHQFRKRKGGGG</sequence>
<organism evidence="2 3">
    <name type="scientific">Flagellimonas marinaquae</name>
    <dbReference type="NCBI Taxonomy" id="254955"/>
    <lineage>
        <taxon>Bacteria</taxon>
        <taxon>Pseudomonadati</taxon>
        <taxon>Bacteroidota</taxon>
        <taxon>Flavobacteriia</taxon>
        <taxon>Flavobacteriales</taxon>
        <taxon>Flavobacteriaceae</taxon>
        <taxon>Flagellimonas</taxon>
    </lineage>
</organism>
<evidence type="ECO:0000256" key="1">
    <source>
        <dbReference type="SAM" id="SignalP"/>
    </source>
</evidence>
<keyword evidence="1" id="KW-0732">Signal</keyword>
<feature type="signal peptide" evidence="1">
    <location>
        <begin position="1"/>
        <end position="24"/>
    </location>
</feature>
<dbReference type="Proteomes" id="UP001330184">
    <property type="component" value="Chromosome"/>
</dbReference>
<dbReference type="EMBL" id="AP027268">
    <property type="protein sequence ID" value="BDW91233.1"/>
    <property type="molecule type" value="Genomic_DNA"/>
</dbReference>
<name>A0AA48KLV8_9FLAO</name>
<gene>
    <name evidence="2" type="ORF">MACH07_00650</name>
</gene>
<reference evidence="2 3" key="1">
    <citation type="submission" date="2023-01" db="EMBL/GenBank/DDBJ databases">
        <title>Complete genome sequence of Muricauda aquimarina strain IFOP_LL357.</title>
        <authorList>
            <person name="Gajardo G."/>
            <person name="Ueki S."/>
            <person name="Maruyama F."/>
        </authorList>
    </citation>
    <scope>NUCLEOTIDE SEQUENCE [LARGE SCALE GENOMIC DNA]</scope>
    <source>
        <strain evidence="2 3">IFOP_LL357</strain>
    </source>
</reference>
<feature type="chain" id="PRO_5046135604" description="Sensor of ECF-type sigma factor" evidence="1">
    <location>
        <begin position="25"/>
        <end position="151"/>
    </location>
</feature>
<proteinExistence type="predicted"/>
<protein>
    <recommendedName>
        <fullName evidence="4">Sensor of ECF-type sigma factor</fullName>
    </recommendedName>
</protein>
<accession>A0AA48KLV8</accession>
<keyword evidence="3" id="KW-1185">Reference proteome</keyword>